<sequence>MGQMDCAVLVHSLTSASGERLNGCTGVAEHAGSGAAEQRLTVRVDGVSQPKSLKRINLHYVTPAVRQFGVGVGRASLQELDWQAVLCLDDQMVSSSANLHVCARSSGNLAMLLNACLSGSIPPPATLAIALTDLNIVRACRQLVLGQTVLLSRREHREPLKQLERAVKHRQQAGGKVVAAFLPHRVSPDAPDSLRRRGTYGCASERVGAVVAGAFLIYPSPHPRENDALEVRYLHATPGQARLVAHQERFLDYGEEETLVYARDAVALGDISRLAPLELAAVDPQAFWAAVLRIQKFVRVLDELSRGERAHAEEVRDVISKWKELMEGVAVSQSSARSLASSPWNYDVDEWDVSTPAKHEEVAVFGAYAAVLLVSTAYPDELMGSRTITIELVDEQQHSSRFTKLIEAISEARGGGKEALAAAMLRKGLVSEAEAAELTAVRPQGRGLKIEVMSLRLCSACGARELRGGVFRACSTCGSAHYCSKACQVAHWRGTGRCFVAQHKLVCTSELGSATRKGLVGAMLYPGDPRVRPYAIWVNGGASGCNYKTAYKAVASSILDCPPERLKSSVALRHEHGEDGRILVLHLSDPPPSAQPNLRASTVISDRFGGPIATGRTAKVIGDAVVVRRGDGDTLTDFTYKEYQRNHGLFSLTEIPGRELGLSWIFGETREGELMNMEMCRMIERMSRGERIDRGSMEAVMHHVYGSSAKTHEETLREEREINQAAQHERALNAARSNALARSQLREARRLLETGGNEVQAQARLASAVQLLQLLPASERDDQLLATSAVQLALTADARPATAAAVQELLEQVLAVDEWQPSSAEGQTVQHALEQVRQQEMRACRVCGERKNAGSFTQNQWRNGRRRRCKACQEANLTTTVELRADLLAAEEEAAHFLSIYRTNQQAEYERVQQELARRNALEHGDDDCPICMEVASQHDRRHMPCSAKHWLCITCLRDLVRSQRDRHHTVPCPSCRAEVPDKVLDQLLSTERSNWGDMH</sequence>
<evidence type="ECO:0000259" key="6">
    <source>
        <dbReference type="PROSITE" id="PS50089"/>
    </source>
</evidence>
<evidence type="ECO:0000256" key="5">
    <source>
        <dbReference type="SAM" id="Coils"/>
    </source>
</evidence>
<gene>
    <name evidence="8" type="ORF">AB1Y20_007248</name>
</gene>
<keyword evidence="3" id="KW-0862">Zinc</keyword>
<evidence type="ECO:0000256" key="3">
    <source>
        <dbReference type="ARBA" id="ARBA00022833"/>
    </source>
</evidence>
<organism evidence="8 9">
    <name type="scientific">Prymnesium parvum</name>
    <name type="common">Toxic golden alga</name>
    <dbReference type="NCBI Taxonomy" id="97485"/>
    <lineage>
        <taxon>Eukaryota</taxon>
        <taxon>Haptista</taxon>
        <taxon>Haptophyta</taxon>
        <taxon>Prymnesiophyceae</taxon>
        <taxon>Prymnesiales</taxon>
        <taxon>Prymnesiaceae</taxon>
        <taxon>Prymnesium</taxon>
    </lineage>
</organism>
<dbReference type="SUPFAM" id="SSF57850">
    <property type="entry name" value="RING/U-box"/>
    <property type="match status" value="1"/>
</dbReference>
<evidence type="ECO:0000313" key="8">
    <source>
        <dbReference type="EMBL" id="KAL1507629.1"/>
    </source>
</evidence>
<dbReference type="Pfam" id="PF01753">
    <property type="entry name" value="zf-MYND"/>
    <property type="match status" value="1"/>
</dbReference>
<evidence type="ECO:0000256" key="4">
    <source>
        <dbReference type="PROSITE-ProRule" id="PRU00134"/>
    </source>
</evidence>
<evidence type="ECO:0000259" key="7">
    <source>
        <dbReference type="PROSITE" id="PS50865"/>
    </source>
</evidence>
<dbReference type="EMBL" id="JBGBPQ010000017">
    <property type="protein sequence ID" value="KAL1507629.1"/>
    <property type="molecule type" value="Genomic_DNA"/>
</dbReference>
<feature type="coiled-coil region" evidence="5">
    <location>
        <begin position="709"/>
        <end position="738"/>
    </location>
</feature>
<evidence type="ECO:0000256" key="1">
    <source>
        <dbReference type="ARBA" id="ARBA00022723"/>
    </source>
</evidence>
<feature type="domain" description="RING-type" evidence="6">
    <location>
        <begin position="929"/>
        <end position="977"/>
    </location>
</feature>
<reference evidence="8 9" key="1">
    <citation type="journal article" date="2024" name="Science">
        <title>Giant polyketide synthase enzymes in the biosynthesis of giant marine polyether toxins.</title>
        <authorList>
            <person name="Fallon T.R."/>
            <person name="Shende V.V."/>
            <person name="Wierzbicki I.H."/>
            <person name="Pendleton A.L."/>
            <person name="Watervoot N.F."/>
            <person name="Auber R.P."/>
            <person name="Gonzalez D.J."/>
            <person name="Wisecaver J.H."/>
            <person name="Moore B.S."/>
        </authorList>
    </citation>
    <scope>NUCLEOTIDE SEQUENCE [LARGE SCALE GENOMIC DNA]</scope>
    <source>
        <strain evidence="8 9">12B1</strain>
    </source>
</reference>
<dbReference type="PROSITE" id="PS50865">
    <property type="entry name" value="ZF_MYND_2"/>
    <property type="match status" value="1"/>
</dbReference>
<keyword evidence="2 4" id="KW-0863">Zinc-finger</keyword>
<evidence type="ECO:0000313" key="9">
    <source>
        <dbReference type="Proteomes" id="UP001515480"/>
    </source>
</evidence>
<evidence type="ECO:0000256" key="2">
    <source>
        <dbReference type="ARBA" id="ARBA00022771"/>
    </source>
</evidence>
<keyword evidence="9" id="KW-1185">Reference proteome</keyword>
<dbReference type="SUPFAM" id="SSF144232">
    <property type="entry name" value="HIT/MYND zinc finger-like"/>
    <property type="match status" value="1"/>
</dbReference>
<name>A0AB34IVJ6_PRYPA</name>
<dbReference type="AlphaFoldDB" id="A0AB34IVJ6"/>
<keyword evidence="5" id="KW-0175">Coiled coil</keyword>
<dbReference type="InterPro" id="IPR013083">
    <property type="entry name" value="Znf_RING/FYVE/PHD"/>
</dbReference>
<dbReference type="Proteomes" id="UP001515480">
    <property type="component" value="Unassembled WGS sequence"/>
</dbReference>
<proteinExistence type="predicted"/>
<dbReference type="GO" id="GO:0008270">
    <property type="term" value="F:zinc ion binding"/>
    <property type="evidence" value="ECO:0007669"/>
    <property type="project" value="UniProtKB-KW"/>
</dbReference>
<dbReference type="Gene3D" id="6.10.140.2220">
    <property type="match status" value="1"/>
</dbReference>
<keyword evidence="1" id="KW-0479">Metal-binding</keyword>
<dbReference type="PROSITE" id="PS50089">
    <property type="entry name" value="ZF_RING_2"/>
    <property type="match status" value="1"/>
</dbReference>
<evidence type="ECO:0008006" key="10">
    <source>
        <dbReference type="Google" id="ProtNLM"/>
    </source>
</evidence>
<accession>A0AB34IVJ6</accession>
<dbReference type="InterPro" id="IPR001841">
    <property type="entry name" value="Znf_RING"/>
</dbReference>
<feature type="domain" description="MYND-type" evidence="7">
    <location>
        <begin position="458"/>
        <end position="507"/>
    </location>
</feature>
<dbReference type="InterPro" id="IPR002893">
    <property type="entry name" value="Znf_MYND"/>
</dbReference>
<protein>
    <recommendedName>
        <fullName evidence="10">RING-type domain-containing protein</fullName>
    </recommendedName>
</protein>
<dbReference type="Gene3D" id="3.30.40.10">
    <property type="entry name" value="Zinc/RING finger domain, C3HC4 (zinc finger)"/>
    <property type="match status" value="1"/>
</dbReference>
<comment type="caution">
    <text evidence="8">The sequence shown here is derived from an EMBL/GenBank/DDBJ whole genome shotgun (WGS) entry which is preliminary data.</text>
</comment>